<protein>
    <submittedName>
        <fullName evidence="1">Uncharacterized protein</fullName>
    </submittedName>
</protein>
<reference evidence="3" key="2">
    <citation type="journal article" date="2010" name="PLoS Genet.">
        <title>Structure, function, and evolution of the Thiomonas spp. genome.</title>
        <authorList>
            <person name="Arsene-Ploetze F."/>
            <person name="Koechler S."/>
            <person name="Marchal M."/>
            <person name="Coppee J.Y."/>
            <person name="Chandler M."/>
            <person name="Bonnefoy V."/>
            <person name="Brochier-Armanet C."/>
            <person name="Barakat M."/>
            <person name="Barbe V."/>
            <person name="Battaglia-Brunet F."/>
            <person name="Bruneel O."/>
            <person name="Bryan C.G."/>
            <person name="Cleiss-Arnold J."/>
            <person name="Cruveiller S."/>
            <person name="Erhardt M."/>
            <person name="Heinrich-Salmeron A."/>
            <person name="Hommais F."/>
            <person name="Joulian C."/>
            <person name="Krin E."/>
            <person name="Lieutaud A."/>
            <person name="Lievremont D."/>
            <person name="Michel C."/>
            <person name="Muller D."/>
            <person name="Ortet P."/>
            <person name="Proux C."/>
            <person name="Siguier P."/>
            <person name="Roche D."/>
            <person name="Rouy Z."/>
            <person name="Salvignol G."/>
            <person name="Slyemi D."/>
            <person name="Talla E."/>
            <person name="Weiss S."/>
            <person name="Weissenbach J."/>
            <person name="Medigue C."/>
            <person name="Bertin P.N."/>
        </authorList>
    </citation>
    <scope>NUCLEOTIDE SEQUENCE [LARGE SCALE GENOMIC DNA]</scope>
    <source>
        <strain evidence="3">DSM 22701 / CIP 110005 / 3As</strain>
    </source>
</reference>
<accession>D6CQ09</accession>
<gene>
    <name evidence="1" type="ordered locus">THI_1402</name>
    <name evidence="2" type="ORF">THICB1_30402</name>
</gene>
<evidence type="ECO:0000313" key="2">
    <source>
        <dbReference type="EMBL" id="CQR34355.1"/>
    </source>
</evidence>
<dbReference type="Proteomes" id="UP000002372">
    <property type="component" value="Chromosome"/>
</dbReference>
<evidence type="ECO:0000313" key="3">
    <source>
        <dbReference type="Proteomes" id="UP000002372"/>
    </source>
</evidence>
<evidence type="ECO:0000313" key="4">
    <source>
        <dbReference type="Proteomes" id="UP000078599"/>
    </source>
</evidence>
<reference key="1">
    <citation type="submission" date="2009-07" db="EMBL/GenBank/DDBJ databases">
        <authorList>
            <person name="Genoscope - CEA"/>
        </authorList>
    </citation>
    <scope>NUCLEOTIDE SEQUENCE</scope>
    <source>
        <strain>3As</strain>
    </source>
</reference>
<keyword evidence="4" id="KW-1185">Reference proteome</keyword>
<sequence length="72" mass="7914">MAPPLIHTRRFTTLEFRLQQRTLLMQAGRSLDGLRAVAAAAQNGRLIYINSEFGVGGISTATDTPKALLPYR</sequence>
<dbReference type="AlphaFoldDB" id="D6CQ09"/>
<reference evidence="1" key="3">
    <citation type="submission" date="2010-07" db="EMBL/GenBank/DDBJ databases">
        <authorList>
            <person name="Genoscope - CEA"/>
        </authorList>
    </citation>
    <scope>NUCLEOTIDE SEQUENCE</scope>
    <source>
        <strain evidence="1">3As</strain>
    </source>
</reference>
<name>D6CQ09_THIA3</name>
<proteinExistence type="predicted"/>
<dbReference type="EMBL" id="FP475956">
    <property type="protein sequence ID" value="CAZ88089.1"/>
    <property type="molecule type" value="Genomic_DNA"/>
</dbReference>
<dbReference type="KEGG" id="thi:THI_1402"/>
<evidence type="ECO:0000313" key="1">
    <source>
        <dbReference type="EMBL" id="CAZ88089.1"/>
    </source>
</evidence>
<dbReference type="EMBL" id="CTRI01000023">
    <property type="protein sequence ID" value="CQR34355.1"/>
    <property type="molecule type" value="Genomic_DNA"/>
</dbReference>
<reference evidence="2 4" key="4">
    <citation type="submission" date="2015-03" db="EMBL/GenBank/DDBJ databases">
        <authorList>
            <person name="Regsiter A."/>
            <person name="william w."/>
        </authorList>
    </citation>
    <scope>NUCLEOTIDE SEQUENCE [LARGE SCALE GENOMIC DNA]</scope>
    <source>
        <strain evidence="2 4">CB1</strain>
    </source>
</reference>
<dbReference type="HOGENOM" id="CLU_2721042_0_0_4"/>
<dbReference type="Proteomes" id="UP000078599">
    <property type="component" value="Unassembled WGS sequence"/>
</dbReference>
<organism evidence="1 3">
    <name type="scientific">Thiomonas arsenitoxydans (strain DSM 22701 / CIP 110005 / 3As)</name>
    <dbReference type="NCBI Taxonomy" id="426114"/>
    <lineage>
        <taxon>Bacteria</taxon>
        <taxon>Pseudomonadati</taxon>
        <taxon>Pseudomonadota</taxon>
        <taxon>Betaproteobacteria</taxon>
        <taxon>Burkholderiales</taxon>
        <taxon>Thiomonas</taxon>
    </lineage>
</organism>